<feature type="domain" description="PEP-utilising enzyme C-terminal" evidence="19">
    <location>
        <begin position="270"/>
        <end position="557"/>
    </location>
</feature>
<dbReference type="Gene3D" id="3.20.20.60">
    <property type="entry name" value="Phosphoenolpyruvate-binding domains"/>
    <property type="match status" value="1"/>
</dbReference>
<dbReference type="Pfam" id="PF05524">
    <property type="entry name" value="PEP-utilisers_N"/>
    <property type="match status" value="1"/>
</dbReference>
<evidence type="ECO:0000256" key="9">
    <source>
        <dbReference type="ARBA" id="ARBA00022490"/>
    </source>
</evidence>
<dbReference type="SUPFAM" id="SSF52009">
    <property type="entry name" value="Phosphohistidine domain"/>
    <property type="match status" value="1"/>
</dbReference>
<accession>A0ABU6K134</accession>
<dbReference type="InterPro" id="IPR000121">
    <property type="entry name" value="PEP_util_C"/>
</dbReference>
<evidence type="ECO:0000256" key="2">
    <source>
        <dbReference type="ARBA" id="ARBA00001946"/>
    </source>
</evidence>
<evidence type="ECO:0000256" key="8">
    <source>
        <dbReference type="ARBA" id="ARBA00022448"/>
    </source>
</evidence>
<dbReference type="EMBL" id="JAYXHS010000001">
    <property type="protein sequence ID" value="MEC5385360.1"/>
    <property type="molecule type" value="Genomic_DNA"/>
</dbReference>
<keyword evidence="9 17" id="KW-0963">Cytoplasm</keyword>
<dbReference type="InterPro" id="IPR024692">
    <property type="entry name" value="PTS_EI"/>
</dbReference>
<dbReference type="Pfam" id="PF02896">
    <property type="entry name" value="PEP-utilizers_C"/>
    <property type="match status" value="1"/>
</dbReference>
<keyword evidence="12 17" id="KW-0598">Phosphotransferase system</keyword>
<keyword evidence="11 17" id="KW-0808">Transferase</keyword>
<evidence type="ECO:0000259" key="18">
    <source>
        <dbReference type="Pfam" id="PF00391"/>
    </source>
</evidence>
<gene>
    <name evidence="21" type="primary">ptsP</name>
    <name evidence="21" type="ORF">VVD49_06470</name>
</gene>
<evidence type="ECO:0000256" key="15">
    <source>
        <dbReference type="ARBA" id="ARBA00022842"/>
    </source>
</evidence>
<dbReference type="InterPro" id="IPR006318">
    <property type="entry name" value="PTS_EI-like"/>
</dbReference>
<dbReference type="SUPFAM" id="SSF47831">
    <property type="entry name" value="Enzyme I of the PEP:sugar phosphotransferase system HPr-binding (sub)domain"/>
    <property type="match status" value="1"/>
</dbReference>
<evidence type="ECO:0000256" key="17">
    <source>
        <dbReference type="PIRNR" id="PIRNR000732"/>
    </source>
</evidence>
<evidence type="ECO:0000256" key="12">
    <source>
        <dbReference type="ARBA" id="ARBA00022683"/>
    </source>
</evidence>
<evidence type="ECO:0000256" key="6">
    <source>
        <dbReference type="ARBA" id="ARBA00012232"/>
    </source>
</evidence>
<evidence type="ECO:0000256" key="16">
    <source>
        <dbReference type="ARBA" id="ARBA00033235"/>
    </source>
</evidence>
<organism evidence="21 22">
    <name type="scientific">Uliginosibacterium silvisoli</name>
    <dbReference type="NCBI Taxonomy" id="3114758"/>
    <lineage>
        <taxon>Bacteria</taxon>
        <taxon>Pseudomonadati</taxon>
        <taxon>Pseudomonadota</taxon>
        <taxon>Betaproteobacteria</taxon>
        <taxon>Rhodocyclales</taxon>
        <taxon>Zoogloeaceae</taxon>
        <taxon>Uliginosibacterium</taxon>
    </lineage>
</organism>
<evidence type="ECO:0000256" key="3">
    <source>
        <dbReference type="ARBA" id="ARBA00002728"/>
    </source>
</evidence>
<dbReference type="Gene3D" id="3.50.30.10">
    <property type="entry name" value="Phosphohistidine domain"/>
    <property type="match status" value="1"/>
</dbReference>
<dbReference type="InterPro" id="IPR036618">
    <property type="entry name" value="PtsI_HPr-bd_sf"/>
</dbReference>
<evidence type="ECO:0000256" key="5">
    <source>
        <dbReference type="ARBA" id="ARBA00007837"/>
    </source>
</evidence>
<keyword evidence="8 17" id="KW-0813">Transport</keyword>
<dbReference type="PROSITE" id="PS00370">
    <property type="entry name" value="PEP_ENZYMES_PHOS_SITE"/>
    <property type="match status" value="1"/>
</dbReference>
<dbReference type="Proteomes" id="UP001331561">
    <property type="component" value="Unassembled WGS sequence"/>
</dbReference>
<dbReference type="Pfam" id="PF00391">
    <property type="entry name" value="PEP-utilizers"/>
    <property type="match status" value="1"/>
</dbReference>
<keyword evidence="10 17" id="KW-0762">Sugar transport</keyword>
<dbReference type="InterPro" id="IPR040442">
    <property type="entry name" value="Pyrv_kinase-like_dom_sf"/>
</dbReference>
<evidence type="ECO:0000256" key="7">
    <source>
        <dbReference type="ARBA" id="ARBA00016544"/>
    </source>
</evidence>
<comment type="function">
    <text evidence="3 17">General (non sugar-specific) component of the phosphoenolpyruvate-dependent sugar phosphotransferase system (sugar PTS). This major carbohydrate active-transport system catalyzes the phosphorylation of incoming sugar substrates concomitantly with their translocation across the cell membrane. Enzyme I transfers the phosphoryl group from phosphoenolpyruvate (PEP) to the phosphoryl carrier protein (HPr).</text>
</comment>
<dbReference type="GO" id="GO:0008965">
    <property type="term" value="F:phosphoenolpyruvate-protein phosphotransferase activity"/>
    <property type="evidence" value="ECO:0007669"/>
    <property type="project" value="UniProtKB-EC"/>
</dbReference>
<evidence type="ECO:0000256" key="13">
    <source>
        <dbReference type="ARBA" id="ARBA00022723"/>
    </source>
</evidence>
<evidence type="ECO:0000256" key="4">
    <source>
        <dbReference type="ARBA" id="ARBA00004496"/>
    </source>
</evidence>
<reference evidence="21 22" key="1">
    <citation type="submission" date="2024-01" db="EMBL/GenBank/DDBJ databases">
        <title>Uliginosibacterium soil sp. nov.</title>
        <authorList>
            <person name="Lv Y."/>
        </authorList>
    </citation>
    <scope>NUCLEOTIDE SEQUENCE [LARGE SCALE GENOMIC DNA]</scope>
    <source>
        <strain evidence="21 22">H3</strain>
    </source>
</reference>
<evidence type="ECO:0000256" key="10">
    <source>
        <dbReference type="ARBA" id="ARBA00022597"/>
    </source>
</evidence>
<dbReference type="SUPFAM" id="SSF51621">
    <property type="entry name" value="Phosphoenolpyruvate/pyruvate domain"/>
    <property type="match status" value="1"/>
</dbReference>
<evidence type="ECO:0000259" key="20">
    <source>
        <dbReference type="Pfam" id="PF05524"/>
    </source>
</evidence>
<feature type="domain" description="PEP-utilising enzyme mobile" evidence="18">
    <location>
        <begin position="172"/>
        <end position="242"/>
    </location>
</feature>
<dbReference type="PRINTS" id="PR01736">
    <property type="entry name" value="PHPHTRNFRASE"/>
</dbReference>
<protein>
    <recommendedName>
        <fullName evidence="7 17">Phosphoenolpyruvate-protein phosphotransferase</fullName>
        <ecNumber evidence="6 17">2.7.3.9</ecNumber>
    </recommendedName>
    <alternativeName>
        <fullName evidence="16 17">Phosphotransferase system, enzyme I</fullName>
    </alternativeName>
</protein>
<evidence type="ECO:0000313" key="21">
    <source>
        <dbReference type="EMBL" id="MEC5385360.1"/>
    </source>
</evidence>
<dbReference type="InterPro" id="IPR023151">
    <property type="entry name" value="PEP_util_CS"/>
</dbReference>
<dbReference type="InterPro" id="IPR008279">
    <property type="entry name" value="PEP-util_enz_mobile_dom"/>
</dbReference>
<dbReference type="PROSITE" id="PS00742">
    <property type="entry name" value="PEP_ENZYMES_2"/>
    <property type="match status" value="1"/>
</dbReference>
<dbReference type="InterPro" id="IPR050499">
    <property type="entry name" value="PEP-utilizing_PTS_enzyme"/>
</dbReference>
<comment type="similarity">
    <text evidence="5 17">Belongs to the PEP-utilizing enzyme family.</text>
</comment>
<evidence type="ECO:0000256" key="1">
    <source>
        <dbReference type="ARBA" id="ARBA00000683"/>
    </source>
</evidence>
<dbReference type="PIRSF" id="PIRSF000732">
    <property type="entry name" value="PTS_enzyme_I"/>
    <property type="match status" value="1"/>
</dbReference>
<dbReference type="RefSeq" id="WP_327598317.1">
    <property type="nucleotide sequence ID" value="NZ_JAYXHS010000001.1"/>
</dbReference>
<dbReference type="NCBIfam" id="TIGR01417">
    <property type="entry name" value="PTS_I_fam"/>
    <property type="match status" value="1"/>
</dbReference>
<dbReference type="EC" id="2.7.3.9" evidence="6 17"/>
<dbReference type="InterPro" id="IPR015813">
    <property type="entry name" value="Pyrv/PenolPyrv_kinase-like_dom"/>
</dbReference>
<keyword evidence="13 17" id="KW-0479">Metal-binding</keyword>
<evidence type="ECO:0000313" key="22">
    <source>
        <dbReference type="Proteomes" id="UP001331561"/>
    </source>
</evidence>
<name>A0ABU6K134_9RHOO</name>
<keyword evidence="14 17" id="KW-0418">Kinase</keyword>
<evidence type="ECO:0000256" key="14">
    <source>
        <dbReference type="ARBA" id="ARBA00022777"/>
    </source>
</evidence>
<proteinExistence type="inferred from homology"/>
<dbReference type="InterPro" id="IPR036637">
    <property type="entry name" value="Phosphohistidine_dom_sf"/>
</dbReference>
<dbReference type="PANTHER" id="PTHR46244:SF3">
    <property type="entry name" value="PHOSPHOENOLPYRUVATE-PROTEIN PHOSPHOTRANSFERASE"/>
    <property type="match status" value="1"/>
</dbReference>
<keyword evidence="22" id="KW-1185">Reference proteome</keyword>
<sequence length="585" mass="64041">MPFVIHGLPVSQGISIGHAHLVSHALLEVNHFQIAPRHVEAEVQRLEDAAAKVRFELRALRETTSSAQSEVAAFVDLHTLLLDDPMLVDSSIRLIRERRCNAEWALVQQMEQIVEQFEIIEDAYLRERKADVVQVVERLLKVLLGHPGSVQAKRRNDGATGAIGSGLKGVVGTIVVAHDLSPADTIHFKNNQIAGFVTDVGGATSHTAIVARGLGIPAVVGLRHVRNMVREDDVVIIDGTRGVVIIDPDERVLEEYRLRRSVYELERSKLKRLLTMRGATLDGETVSLQANIELPGDVAQVREVDADGVGLFRTEFLFMNRDVLPNEDEQFEAYRSVAKAMGGKPVTIRTLDIGSDKALNSGGPRVETNPALGLRAIRYSLSEPQMFLTQLRALLRASAYGKVQILVPMLAHAHEIDATLTALAVAKAQLRTEKVKFDENVLVGGMIEVPAAALSLGVFVKRLDFLSIGTNDLIQYTLAIDRTDEAVAHLYDPLHPAVLRLISQTIQVGTKAGLSVSVCGEMAGDAHFTRLLIGMGLRTFSMHPSQILEVKQEVLRADSAELGSKVAKILRQDEPERISEAVGKL</sequence>
<dbReference type="InterPro" id="IPR018274">
    <property type="entry name" value="PEP_util_AS"/>
</dbReference>
<comment type="subcellular location">
    <subcellularLocation>
        <location evidence="4 17">Cytoplasm</location>
    </subcellularLocation>
</comment>
<dbReference type="PANTHER" id="PTHR46244">
    <property type="entry name" value="PHOSPHOENOLPYRUVATE-PROTEIN PHOSPHOTRANSFERASE"/>
    <property type="match status" value="1"/>
</dbReference>
<comment type="caution">
    <text evidence="21">The sequence shown here is derived from an EMBL/GenBank/DDBJ whole genome shotgun (WGS) entry which is preliminary data.</text>
</comment>
<comment type="catalytic activity">
    <reaction evidence="1 17">
        <text>L-histidyl-[protein] + phosphoenolpyruvate = N(pros)-phospho-L-histidyl-[protein] + pyruvate</text>
        <dbReference type="Rhea" id="RHEA:23880"/>
        <dbReference type="Rhea" id="RHEA-COMP:9745"/>
        <dbReference type="Rhea" id="RHEA-COMP:9746"/>
        <dbReference type="ChEBI" id="CHEBI:15361"/>
        <dbReference type="ChEBI" id="CHEBI:29979"/>
        <dbReference type="ChEBI" id="CHEBI:58702"/>
        <dbReference type="ChEBI" id="CHEBI:64837"/>
        <dbReference type="EC" id="2.7.3.9"/>
    </reaction>
</comment>
<feature type="domain" description="Phosphotransferase system enzyme I N-terminal" evidence="20">
    <location>
        <begin position="6"/>
        <end position="128"/>
    </location>
</feature>
<evidence type="ECO:0000259" key="19">
    <source>
        <dbReference type="Pfam" id="PF02896"/>
    </source>
</evidence>
<comment type="cofactor">
    <cofactor evidence="2 17">
        <name>Mg(2+)</name>
        <dbReference type="ChEBI" id="CHEBI:18420"/>
    </cofactor>
</comment>
<dbReference type="Gene3D" id="1.10.274.10">
    <property type="entry name" value="PtsI, HPr-binding domain"/>
    <property type="match status" value="1"/>
</dbReference>
<dbReference type="InterPro" id="IPR008731">
    <property type="entry name" value="PTS_EIN"/>
</dbReference>
<evidence type="ECO:0000256" key="11">
    <source>
        <dbReference type="ARBA" id="ARBA00022679"/>
    </source>
</evidence>
<keyword evidence="15 17" id="KW-0460">Magnesium</keyword>